<dbReference type="InterPro" id="IPR011010">
    <property type="entry name" value="DNA_brk_join_enz"/>
</dbReference>
<evidence type="ECO:0000259" key="6">
    <source>
        <dbReference type="PROSITE" id="PS51898"/>
    </source>
</evidence>
<evidence type="ECO:0000256" key="3">
    <source>
        <dbReference type="ARBA" id="ARBA00023125"/>
    </source>
</evidence>
<dbReference type="Proteomes" id="UP000764045">
    <property type="component" value="Unassembled WGS sequence"/>
</dbReference>
<dbReference type="SUPFAM" id="SSF56349">
    <property type="entry name" value="DNA breaking-rejoining enzymes"/>
    <property type="match status" value="1"/>
</dbReference>
<feature type="domain" description="Core-binding (CB)" evidence="7">
    <location>
        <begin position="9"/>
        <end position="98"/>
    </location>
</feature>
<organism evidence="8 9">
    <name type="scientific">Marseilla massiliensis</name>
    <dbReference type="NCBI Taxonomy" id="1841864"/>
    <lineage>
        <taxon>Bacteria</taxon>
        <taxon>Pseudomonadati</taxon>
        <taxon>Bacteroidota</taxon>
        <taxon>Bacteroidia</taxon>
        <taxon>Bacteroidales</taxon>
        <taxon>Prevotellaceae</taxon>
        <taxon>Marseilla</taxon>
    </lineage>
</organism>
<proteinExistence type="predicted"/>
<evidence type="ECO:0000256" key="2">
    <source>
        <dbReference type="ARBA" id="ARBA00022908"/>
    </source>
</evidence>
<feature type="domain" description="Tyr recombinase" evidence="6">
    <location>
        <begin position="122"/>
        <end position="308"/>
    </location>
</feature>
<dbReference type="AlphaFoldDB" id="A0A939B659"/>
<protein>
    <submittedName>
        <fullName evidence="8">Tyrosine-type recombinase/integrase</fullName>
    </submittedName>
</protein>
<dbReference type="GO" id="GO:0007059">
    <property type="term" value="P:chromosome segregation"/>
    <property type="evidence" value="ECO:0007669"/>
    <property type="project" value="UniProtKB-KW"/>
</dbReference>
<dbReference type="PANTHER" id="PTHR30349:SF81">
    <property type="entry name" value="TYROSINE RECOMBINASE XERC"/>
    <property type="match status" value="1"/>
</dbReference>
<dbReference type="GO" id="GO:0003677">
    <property type="term" value="F:DNA binding"/>
    <property type="evidence" value="ECO:0007669"/>
    <property type="project" value="UniProtKB-UniRule"/>
</dbReference>
<dbReference type="PANTHER" id="PTHR30349">
    <property type="entry name" value="PHAGE INTEGRASE-RELATED"/>
    <property type="match status" value="1"/>
</dbReference>
<name>A0A939B659_9BACT</name>
<dbReference type="EMBL" id="JACJJL010000059">
    <property type="protein sequence ID" value="MBM6663161.1"/>
    <property type="molecule type" value="Genomic_DNA"/>
</dbReference>
<dbReference type="PROSITE" id="PS51898">
    <property type="entry name" value="TYR_RECOMBINASE"/>
    <property type="match status" value="1"/>
</dbReference>
<keyword evidence="4" id="KW-0233">DNA recombination</keyword>
<evidence type="ECO:0000256" key="5">
    <source>
        <dbReference type="PROSITE-ProRule" id="PRU01248"/>
    </source>
</evidence>
<dbReference type="InterPro" id="IPR004107">
    <property type="entry name" value="Integrase_SAM-like_N"/>
</dbReference>
<evidence type="ECO:0000313" key="9">
    <source>
        <dbReference type="Proteomes" id="UP000764045"/>
    </source>
</evidence>
<dbReference type="InterPro" id="IPR010998">
    <property type="entry name" value="Integrase_recombinase_N"/>
</dbReference>
<dbReference type="InterPro" id="IPR013762">
    <property type="entry name" value="Integrase-like_cat_sf"/>
</dbReference>
<dbReference type="Gene3D" id="1.10.150.130">
    <property type="match status" value="1"/>
</dbReference>
<gene>
    <name evidence="8" type="ORF">H6B30_15690</name>
</gene>
<dbReference type="InterPro" id="IPR050090">
    <property type="entry name" value="Tyrosine_recombinase_XerCD"/>
</dbReference>
<comment type="caution">
    <text evidence="8">The sequence shown here is derived from an EMBL/GenBank/DDBJ whole genome shotgun (WGS) entry which is preliminary data.</text>
</comment>
<dbReference type="Pfam" id="PF00589">
    <property type="entry name" value="Phage_integrase"/>
    <property type="match status" value="1"/>
</dbReference>
<evidence type="ECO:0000259" key="7">
    <source>
        <dbReference type="PROSITE" id="PS51900"/>
    </source>
</evidence>
<dbReference type="PROSITE" id="PS51900">
    <property type="entry name" value="CB"/>
    <property type="match status" value="1"/>
</dbReference>
<dbReference type="InterPro" id="IPR044068">
    <property type="entry name" value="CB"/>
</dbReference>
<keyword evidence="9" id="KW-1185">Reference proteome</keyword>
<sequence>MKNPTDFAYYLSKYFNVFLKGCRNLSGNTISAYGHTFRLLIRFFEEKRSVQVSRLSLKHIDRQAVCDFLDWLQKGRSCSNSTRNSRLAAIHSFYRYLQSEIPECIHTSQTIMAIPYRKADSPILNYLSKEQVRRLLLEPDLRNAKERRDGVLLCVLYDTGARVQELCDLKIRDFSYGSSACITLKGKGRKSRVVPIVENTKHLLTGYIKENRLDTPDKQDYPLFFNQHKEPLTRGGITYILKKYTSRIKDITMPKNISPHILRHSKAMHLLQAGYNMIIIRDWLGHVSVKTTEIYARLDVNAKRLILEEAFPMKDKTEYPDWTEDKNLMDFLKSL</sequence>
<evidence type="ECO:0000313" key="8">
    <source>
        <dbReference type="EMBL" id="MBM6663161.1"/>
    </source>
</evidence>
<dbReference type="Gene3D" id="1.10.443.10">
    <property type="entry name" value="Intergrase catalytic core"/>
    <property type="match status" value="1"/>
</dbReference>
<evidence type="ECO:0000256" key="4">
    <source>
        <dbReference type="ARBA" id="ARBA00023172"/>
    </source>
</evidence>
<dbReference type="GO" id="GO:0006310">
    <property type="term" value="P:DNA recombination"/>
    <property type="evidence" value="ECO:0007669"/>
    <property type="project" value="UniProtKB-KW"/>
</dbReference>
<dbReference type="Pfam" id="PF02899">
    <property type="entry name" value="Phage_int_SAM_1"/>
    <property type="match status" value="1"/>
</dbReference>
<keyword evidence="3 5" id="KW-0238">DNA-binding</keyword>
<dbReference type="GO" id="GO:0015074">
    <property type="term" value="P:DNA integration"/>
    <property type="evidence" value="ECO:0007669"/>
    <property type="project" value="UniProtKB-KW"/>
</dbReference>
<reference evidence="8 9" key="1">
    <citation type="journal article" date="2021" name="Sci. Rep.">
        <title>The distribution of antibiotic resistance genes in chicken gut microbiota commensals.</title>
        <authorList>
            <person name="Juricova H."/>
            <person name="Matiasovicova J."/>
            <person name="Kubasova T."/>
            <person name="Cejkova D."/>
            <person name="Rychlik I."/>
        </authorList>
    </citation>
    <scope>NUCLEOTIDE SEQUENCE [LARGE SCALE GENOMIC DNA]</scope>
    <source>
        <strain evidence="8 9">An819</strain>
    </source>
</reference>
<keyword evidence="2" id="KW-0229">DNA integration</keyword>
<evidence type="ECO:0000256" key="1">
    <source>
        <dbReference type="ARBA" id="ARBA00022829"/>
    </source>
</evidence>
<dbReference type="InterPro" id="IPR002104">
    <property type="entry name" value="Integrase_catalytic"/>
</dbReference>
<accession>A0A939B659</accession>
<keyword evidence="1" id="KW-0159">Chromosome partition</keyword>